<dbReference type="Gene3D" id="3.40.50.2300">
    <property type="match status" value="1"/>
</dbReference>
<keyword evidence="4" id="KW-1185">Reference proteome</keyword>
<protein>
    <recommendedName>
        <fullName evidence="5">BMP family ABC transporter substrate-binding protein</fullName>
    </recommendedName>
</protein>
<feature type="signal peptide" evidence="2">
    <location>
        <begin position="1"/>
        <end position="20"/>
    </location>
</feature>
<feature type="chain" id="PRO_5041940174" description="BMP family ABC transporter substrate-binding protein" evidence="2">
    <location>
        <begin position="21"/>
        <end position="220"/>
    </location>
</feature>
<proteinExistence type="predicted"/>
<dbReference type="EMBL" id="JAUSUZ010000001">
    <property type="protein sequence ID" value="MDQ0365272.1"/>
    <property type="molecule type" value="Genomic_DNA"/>
</dbReference>
<organism evidence="3 4">
    <name type="scientific">Catenuloplanes indicus</name>
    <dbReference type="NCBI Taxonomy" id="137267"/>
    <lineage>
        <taxon>Bacteria</taxon>
        <taxon>Bacillati</taxon>
        <taxon>Actinomycetota</taxon>
        <taxon>Actinomycetes</taxon>
        <taxon>Micromonosporales</taxon>
        <taxon>Micromonosporaceae</taxon>
        <taxon>Catenuloplanes</taxon>
    </lineage>
</organism>
<evidence type="ECO:0000313" key="3">
    <source>
        <dbReference type="EMBL" id="MDQ0365272.1"/>
    </source>
</evidence>
<dbReference type="Proteomes" id="UP001240236">
    <property type="component" value="Unassembled WGS sequence"/>
</dbReference>
<evidence type="ECO:0000256" key="1">
    <source>
        <dbReference type="SAM" id="MobiDB-lite"/>
    </source>
</evidence>
<sequence length="220" mass="22160">MRLRSLAMLTAVIITASGCAGGDDWAAGPHPSPAPIGALGPGFTDPSAPPTPAGTVTPSPGSWSRVRPSEGYRVVLLTAGPDAPAQAVIDAVEEWAGAEHVDLRTVDAAAHHVDGIVAAIEMRPDLIVSAGNDLIDALAVVTASHLDQQFLVVGAELPEPTGNVTSVGWTGASFRGTGNGAATVFDPASFTAGRCAAAVRAGVAAVLHGVTGVVIWMDTF</sequence>
<evidence type="ECO:0000313" key="4">
    <source>
        <dbReference type="Proteomes" id="UP001240236"/>
    </source>
</evidence>
<dbReference type="PROSITE" id="PS51257">
    <property type="entry name" value="PROKAR_LIPOPROTEIN"/>
    <property type="match status" value="1"/>
</dbReference>
<accession>A0AAE3VXU6</accession>
<dbReference type="RefSeq" id="WP_307237692.1">
    <property type="nucleotide sequence ID" value="NZ_JAUSUZ010000001.1"/>
</dbReference>
<evidence type="ECO:0008006" key="5">
    <source>
        <dbReference type="Google" id="ProtNLM"/>
    </source>
</evidence>
<keyword evidence="2" id="KW-0732">Signal</keyword>
<comment type="caution">
    <text evidence="3">The sequence shown here is derived from an EMBL/GenBank/DDBJ whole genome shotgun (WGS) entry which is preliminary data.</text>
</comment>
<gene>
    <name evidence="3" type="ORF">J2S42_001941</name>
</gene>
<feature type="region of interest" description="Disordered" evidence="1">
    <location>
        <begin position="25"/>
        <end position="65"/>
    </location>
</feature>
<name>A0AAE3VXU6_9ACTN</name>
<dbReference type="AlphaFoldDB" id="A0AAE3VXU6"/>
<evidence type="ECO:0000256" key="2">
    <source>
        <dbReference type="SAM" id="SignalP"/>
    </source>
</evidence>
<reference evidence="3 4" key="1">
    <citation type="submission" date="2023-07" db="EMBL/GenBank/DDBJ databases">
        <title>Sequencing the genomes of 1000 actinobacteria strains.</title>
        <authorList>
            <person name="Klenk H.-P."/>
        </authorList>
    </citation>
    <scope>NUCLEOTIDE SEQUENCE [LARGE SCALE GENOMIC DNA]</scope>
    <source>
        <strain evidence="3 4">DSM 44709</strain>
    </source>
</reference>